<accession>A0ABC9GK31</accession>
<feature type="domain" description="F-box" evidence="2">
    <location>
        <begin position="326"/>
        <end position="356"/>
    </location>
</feature>
<proteinExistence type="predicted"/>
<dbReference type="InterPro" id="IPR001810">
    <property type="entry name" value="F-box_dom"/>
</dbReference>
<dbReference type="SUPFAM" id="SSF81383">
    <property type="entry name" value="F-box domain"/>
    <property type="match status" value="1"/>
</dbReference>
<dbReference type="PANTHER" id="PTHR47993">
    <property type="entry name" value="OS09G0372900 PROTEIN-RELATED"/>
    <property type="match status" value="1"/>
</dbReference>
<dbReference type="AlphaFoldDB" id="A0ABC9GK31"/>
<feature type="region of interest" description="Disordered" evidence="1">
    <location>
        <begin position="675"/>
        <end position="703"/>
    </location>
</feature>
<dbReference type="Proteomes" id="UP001497457">
    <property type="component" value="Chromosome 9rd"/>
</dbReference>
<dbReference type="Pfam" id="PF00646">
    <property type="entry name" value="F-box"/>
    <property type="match status" value="1"/>
</dbReference>
<evidence type="ECO:0000313" key="3">
    <source>
        <dbReference type="EMBL" id="CAL5096030.1"/>
    </source>
</evidence>
<dbReference type="PANTHER" id="PTHR47993:SF374">
    <property type="entry name" value="F-BOX DOMAIN-CONTAINING PROTEIN"/>
    <property type="match status" value="1"/>
</dbReference>
<reference evidence="4" key="1">
    <citation type="submission" date="2024-06" db="EMBL/GenBank/DDBJ databases">
        <authorList>
            <person name="Ryan C."/>
        </authorList>
    </citation>
    <scope>NUCLEOTIDE SEQUENCE [LARGE SCALE GENOMIC DNA]</scope>
</reference>
<dbReference type="InterPro" id="IPR036047">
    <property type="entry name" value="F-box-like_dom_sf"/>
</dbReference>
<protein>
    <recommendedName>
        <fullName evidence="2">F-box domain-containing protein</fullName>
    </recommendedName>
</protein>
<sequence length="746" mass="84502">MILQIAWVILEPSSPKIWVYSCLPSGGHDEPLFTLDDARGNLVDVAPAPCRGLTLLHDALAPAYHVFNAATRLPPCLDSPYATAGLGFDARAREHKVVRLFQFQSGLLGDDAGACRVRVPFRFCKFARSGIWYAANRKVPPVFVGGFLHWLIDPDGPEFFNKKKPRAAVLSFSLTSETFSWVRSPPFSASGAHLVELDGHLCMVRDLRRGSWPSMLHIWKLSDCSSGEWSLSHRIELPSWAGDFNVCKAVRVIGSYGDRKPGEKIIIATMSRSLEAIIHSSNMETETHHQVEPYDVRFSLFEETLVPVYRTKEEIALSSPMAKATKEILLRLPAKSAINFKFVCLQWHSLIRSDSFSQAYFLHKNMDRRPKIMLVGKHTGGEGFSFIPLDKWLPQASDQGAFLDTKFVCSKPCHGLNLVSTEERDYLYNPCLGFHKTYMSLGPMLHHDLELYANPVEPDEIRSRNVALGFNPLMQEHVIVEMFYHMKDYQSRNYYLSCSVTDCDSRDVQQLTPPPLPVNDMPAAYLEGMLYWMSEPRLGQSHARAIVSFNIATRMFGVIPSRIAISWDSQSPRRAFVAELEGVLYAVLANQVRDELCLWKWEHGQWDRSYTIFLKSCLDYSLRTNIVVPWAIDPTDGRILLSTGRRLGFYDPSKQEVENYIALDQVPIVKRKEQTWRPGDGDQMPLDEHSSSSTSSGKDLSHSIDQSEELNGMSCNLSHLVPMLYEESLAYYRTPGRVIILEDLPI</sequence>
<reference evidence="3 4" key="2">
    <citation type="submission" date="2024-10" db="EMBL/GenBank/DDBJ databases">
        <authorList>
            <person name="Ryan C."/>
        </authorList>
    </citation>
    <scope>NUCLEOTIDE SEQUENCE [LARGE SCALE GENOMIC DNA]</scope>
</reference>
<organism evidence="3 4">
    <name type="scientific">Urochloa decumbens</name>
    <dbReference type="NCBI Taxonomy" id="240449"/>
    <lineage>
        <taxon>Eukaryota</taxon>
        <taxon>Viridiplantae</taxon>
        <taxon>Streptophyta</taxon>
        <taxon>Embryophyta</taxon>
        <taxon>Tracheophyta</taxon>
        <taxon>Spermatophyta</taxon>
        <taxon>Magnoliopsida</taxon>
        <taxon>Liliopsida</taxon>
        <taxon>Poales</taxon>
        <taxon>Poaceae</taxon>
        <taxon>PACMAD clade</taxon>
        <taxon>Panicoideae</taxon>
        <taxon>Panicodae</taxon>
        <taxon>Paniceae</taxon>
        <taxon>Melinidinae</taxon>
        <taxon>Urochloa</taxon>
    </lineage>
</organism>
<dbReference type="EMBL" id="OZ075119">
    <property type="protein sequence ID" value="CAL5096030.1"/>
    <property type="molecule type" value="Genomic_DNA"/>
</dbReference>
<gene>
    <name evidence="3" type="ORF">URODEC1_LOCUS116802</name>
</gene>
<dbReference type="InterPro" id="IPR050233">
    <property type="entry name" value="A_thaliana_F-box"/>
</dbReference>
<evidence type="ECO:0000259" key="2">
    <source>
        <dbReference type="Pfam" id="PF00646"/>
    </source>
</evidence>
<keyword evidence="4" id="KW-1185">Reference proteome</keyword>
<evidence type="ECO:0000256" key="1">
    <source>
        <dbReference type="SAM" id="MobiDB-lite"/>
    </source>
</evidence>
<name>A0ABC9GK31_9POAL</name>
<evidence type="ECO:0000313" key="4">
    <source>
        <dbReference type="Proteomes" id="UP001497457"/>
    </source>
</evidence>